<feature type="domain" description="ABC transmembrane type-1" evidence="10">
    <location>
        <begin position="85"/>
        <end position="343"/>
    </location>
</feature>
<comment type="caution">
    <text evidence="11">The sequence shown here is derived from an EMBL/GenBank/DDBJ whole genome shotgun (WGS) entry which is preliminary data.</text>
</comment>
<feature type="transmembrane region" description="Helical" evidence="8">
    <location>
        <begin position="81"/>
        <end position="100"/>
    </location>
</feature>
<dbReference type="GO" id="GO:0005524">
    <property type="term" value="F:ATP binding"/>
    <property type="evidence" value="ECO:0007669"/>
    <property type="project" value="UniProtKB-KW"/>
</dbReference>
<evidence type="ECO:0000256" key="8">
    <source>
        <dbReference type="SAM" id="Phobius"/>
    </source>
</evidence>
<feature type="compositionally biased region" description="Acidic residues" evidence="7">
    <location>
        <begin position="41"/>
        <end position="57"/>
    </location>
</feature>
<dbReference type="GO" id="GO:0016887">
    <property type="term" value="F:ATP hydrolysis activity"/>
    <property type="evidence" value="ECO:0007669"/>
    <property type="project" value="InterPro"/>
</dbReference>
<dbReference type="InterPro" id="IPR027417">
    <property type="entry name" value="P-loop_NTPase"/>
</dbReference>
<feature type="region of interest" description="Disordered" evidence="7">
    <location>
        <begin position="35"/>
        <end position="57"/>
    </location>
</feature>
<keyword evidence="2 8" id="KW-0812">Transmembrane</keyword>
<evidence type="ECO:0000256" key="6">
    <source>
        <dbReference type="ARBA" id="ARBA00023136"/>
    </source>
</evidence>
<dbReference type="InterPro" id="IPR036640">
    <property type="entry name" value="ABC1_TM_sf"/>
</dbReference>
<dbReference type="PROSITE" id="PS00211">
    <property type="entry name" value="ABC_TRANSPORTER_1"/>
    <property type="match status" value="1"/>
</dbReference>
<evidence type="ECO:0000256" key="4">
    <source>
        <dbReference type="ARBA" id="ARBA00022840"/>
    </source>
</evidence>
<keyword evidence="4" id="KW-0067">ATP-binding</keyword>
<dbReference type="PANTHER" id="PTHR43394">
    <property type="entry name" value="ATP-DEPENDENT PERMEASE MDL1, MITOCHONDRIAL"/>
    <property type="match status" value="1"/>
</dbReference>
<dbReference type="AlphaFoldDB" id="A0AA36DVS9"/>
<evidence type="ECO:0000259" key="9">
    <source>
        <dbReference type="PROSITE" id="PS50893"/>
    </source>
</evidence>
<dbReference type="SUPFAM" id="SSF52540">
    <property type="entry name" value="P-loop containing nucleoside triphosphate hydrolases"/>
    <property type="match status" value="1"/>
</dbReference>
<keyword evidence="12" id="KW-1185">Reference proteome</keyword>
<feature type="transmembrane region" description="Helical" evidence="8">
    <location>
        <begin position="199"/>
        <end position="221"/>
    </location>
</feature>
<dbReference type="SUPFAM" id="SSF90123">
    <property type="entry name" value="ABC transporter transmembrane region"/>
    <property type="match status" value="1"/>
</dbReference>
<keyword evidence="6 8" id="KW-0472">Membrane</keyword>
<dbReference type="PROSITE" id="PS50893">
    <property type="entry name" value="ABC_TRANSPORTER_2"/>
    <property type="match status" value="1"/>
</dbReference>
<dbReference type="Pfam" id="PF00664">
    <property type="entry name" value="ABC_membrane"/>
    <property type="match status" value="1"/>
</dbReference>
<organism evidence="11 12">
    <name type="scientific">Cylicocyclus nassatus</name>
    <name type="common">Nematode worm</name>
    <dbReference type="NCBI Taxonomy" id="53992"/>
    <lineage>
        <taxon>Eukaryota</taxon>
        <taxon>Metazoa</taxon>
        <taxon>Ecdysozoa</taxon>
        <taxon>Nematoda</taxon>
        <taxon>Chromadorea</taxon>
        <taxon>Rhabditida</taxon>
        <taxon>Rhabditina</taxon>
        <taxon>Rhabditomorpha</taxon>
        <taxon>Strongyloidea</taxon>
        <taxon>Strongylidae</taxon>
        <taxon>Cylicocyclus</taxon>
    </lineage>
</organism>
<feature type="transmembrane region" description="Helical" evidence="8">
    <location>
        <begin position="6"/>
        <end position="28"/>
    </location>
</feature>
<sequence>MTTLSRPHVIASLIWSLAATAATAYFMYKSPVCKESPPSQEVEEEDNDNDDDSEDLADGEDVHISKFEQILFVLGYCREQWILYLAGSIFMLVQITAAVLEPSTQGDVIETATKQKGYHALMESMMICFGIIIIKDVFDGLSCACLERATSLIGGKMKMDLFESIVNREISFFDANSTGKLISKLYDCDVASRMVSRDVITFAQSIVLTLSSLAFLLVYSWKLTVLTFITIPTMYVVNELYTNFANELDSSSYSMSAKIAEIANEIISFACDKREVKRFSDNLEKLLLLEGKSSLGRAGYSWTINIAYDLTYAALLVYGGHQILAGEMSPAMLTTFTLYVSQLKCNIDQIYYTALSVKKSISVTKKIMTYIKNASKQEEEGTLKPEVCGAIEMTSVNFTYPSRPSEEVLKDLSLRVEYGTTVAIVGASGAGKSTIVALLEQFYKPSSGTITLDGNPIEEIERDYYHEKIALVAQEPVLYDRSIKENIVYGCEWATEDDMRRVAAMVDAHDFIMQLEKGYKTKCGERGAQLSGGQKQRIALARALVRKPTILILDEATSALDSQSEQAILESLRRIAGTMTVIIIAHRLSTIKNADRIYVIDKGTVVQSGTHAELLEDVNGIYSALFASQTDSVSEACLASSSVLPEGKHMKKEKKHRTSL</sequence>
<gene>
    <name evidence="11" type="ORF">CYNAS_LOCUS5578</name>
</gene>
<dbReference type="FunFam" id="3.40.50.300:FF:000218">
    <property type="entry name" value="Multidrug ABC transporter ATP-binding protein"/>
    <property type="match status" value="1"/>
</dbReference>
<proteinExistence type="predicted"/>
<evidence type="ECO:0000259" key="10">
    <source>
        <dbReference type="PROSITE" id="PS50929"/>
    </source>
</evidence>
<evidence type="ECO:0000256" key="1">
    <source>
        <dbReference type="ARBA" id="ARBA00004141"/>
    </source>
</evidence>
<dbReference type="Gene3D" id="1.20.1560.10">
    <property type="entry name" value="ABC transporter type 1, transmembrane domain"/>
    <property type="match status" value="2"/>
</dbReference>
<evidence type="ECO:0000256" key="3">
    <source>
        <dbReference type="ARBA" id="ARBA00022741"/>
    </source>
</evidence>
<name>A0AA36DVS9_CYLNA</name>
<dbReference type="Gene3D" id="3.40.50.300">
    <property type="entry name" value="P-loop containing nucleotide triphosphate hydrolases"/>
    <property type="match status" value="1"/>
</dbReference>
<dbReference type="GO" id="GO:0016020">
    <property type="term" value="C:membrane"/>
    <property type="evidence" value="ECO:0007669"/>
    <property type="project" value="UniProtKB-SubCell"/>
</dbReference>
<evidence type="ECO:0000256" key="5">
    <source>
        <dbReference type="ARBA" id="ARBA00022989"/>
    </source>
</evidence>
<dbReference type="InterPro" id="IPR039421">
    <property type="entry name" value="Type_1_exporter"/>
</dbReference>
<accession>A0AA36DVS9</accession>
<dbReference type="SMART" id="SM00382">
    <property type="entry name" value="AAA"/>
    <property type="match status" value="1"/>
</dbReference>
<dbReference type="InterPro" id="IPR017871">
    <property type="entry name" value="ABC_transporter-like_CS"/>
</dbReference>
<dbReference type="Pfam" id="PF00005">
    <property type="entry name" value="ABC_tran"/>
    <property type="match status" value="1"/>
</dbReference>
<dbReference type="GO" id="GO:0015421">
    <property type="term" value="F:ABC-type oligopeptide transporter activity"/>
    <property type="evidence" value="ECO:0007669"/>
    <property type="project" value="TreeGrafter"/>
</dbReference>
<keyword evidence="5 8" id="KW-1133">Transmembrane helix</keyword>
<feature type="domain" description="ABC transporter" evidence="9">
    <location>
        <begin position="391"/>
        <end position="627"/>
    </location>
</feature>
<dbReference type="PANTHER" id="PTHR43394:SF1">
    <property type="entry name" value="ATP-BINDING CASSETTE SUB-FAMILY B MEMBER 10, MITOCHONDRIAL"/>
    <property type="match status" value="1"/>
</dbReference>
<dbReference type="PROSITE" id="PS50929">
    <property type="entry name" value="ABC_TM1F"/>
    <property type="match status" value="1"/>
</dbReference>
<reference evidence="11" key="1">
    <citation type="submission" date="2023-07" db="EMBL/GenBank/DDBJ databases">
        <authorList>
            <consortium name="CYATHOMIX"/>
        </authorList>
    </citation>
    <scope>NUCLEOTIDE SEQUENCE</scope>
    <source>
        <strain evidence="11">N/A</strain>
    </source>
</reference>
<evidence type="ECO:0000256" key="2">
    <source>
        <dbReference type="ARBA" id="ARBA00022692"/>
    </source>
</evidence>
<evidence type="ECO:0000313" key="12">
    <source>
        <dbReference type="Proteomes" id="UP001176961"/>
    </source>
</evidence>
<dbReference type="EMBL" id="CATQJL010000112">
    <property type="protein sequence ID" value="CAJ0593595.1"/>
    <property type="molecule type" value="Genomic_DNA"/>
</dbReference>
<dbReference type="InterPro" id="IPR003593">
    <property type="entry name" value="AAA+_ATPase"/>
</dbReference>
<evidence type="ECO:0000256" key="7">
    <source>
        <dbReference type="SAM" id="MobiDB-lite"/>
    </source>
</evidence>
<dbReference type="Proteomes" id="UP001176961">
    <property type="component" value="Unassembled WGS sequence"/>
</dbReference>
<dbReference type="InterPro" id="IPR011527">
    <property type="entry name" value="ABC1_TM_dom"/>
</dbReference>
<evidence type="ECO:0000313" key="11">
    <source>
        <dbReference type="EMBL" id="CAJ0593595.1"/>
    </source>
</evidence>
<dbReference type="InterPro" id="IPR003439">
    <property type="entry name" value="ABC_transporter-like_ATP-bd"/>
</dbReference>
<protein>
    <submittedName>
        <fullName evidence="11">Uncharacterized protein</fullName>
    </submittedName>
</protein>
<keyword evidence="3" id="KW-0547">Nucleotide-binding</keyword>
<comment type="subcellular location">
    <subcellularLocation>
        <location evidence="1">Membrane</location>
        <topology evidence="1">Multi-pass membrane protein</topology>
    </subcellularLocation>
</comment>